<dbReference type="EMBL" id="GBRH01276099">
    <property type="protein sequence ID" value="JAD21796.1"/>
    <property type="molecule type" value="Transcribed_RNA"/>
</dbReference>
<reference evidence="1" key="1">
    <citation type="submission" date="2014-09" db="EMBL/GenBank/DDBJ databases">
        <authorList>
            <person name="Magalhaes I.L.F."/>
            <person name="Oliveira U."/>
            <person name="Santos F.R."/>
            <person name="Vidigal T.H.D.A."/>
            <person name="Brescovit A.D."/>
            <person name="Santos A.J."/>
        </authorList>
    </citation>
    <scope>NUCLEOTIDE SEQUENCE</scope>
    <source>
        <tissue evidence="1">Shoot tissue taken approximately 20 cm above the soil surface</tissue>
    </source>
</reference>
<reference evidence="1" key="2">
    <citation type="journal article" date="2015" name="Data Brief">
        <title>Shoot transcriptome of the giant reed, Arundo donax.</title>
        <authorList>
            <person name="Barrero R.A."/>
            <person name="Guerrero F.D."/>
            <person name="Moolhuijzen P."/>
            <person name="Goolsby J.A."/>
            <person name="Tidwell J."/>
            <person name="Bellgard S.E."/>
            <person name="Bellgard M.I."/>
        </authorList>
    </citation>
    <scope>NUCLEOTIDE SEQUENCE</scope>
    <source>
        <tissue evidence="1">Shoot tissue taken approximately 20 cm above the soil surface</tissue>
    </source>
</reference>
<proteinExistence type="predicted"/>
<accession>A0A0A8Y6R7</accession>
<protein>
    <submittedName>
        <fullName evidence="1">Uncharacterized protein</fullName>
    </submittedName>
</protein>
<sequence>MLRGTLLLFVIRFVLSPSSIFFG</sequence>
<dbReference type="AlphaFoldDB" id="A0A0A8Y6R7"/>
<evidence type="ECO:0000313" key="1">
    <source>
        <dbReference type="EMBL" id="JAD21796.1"/>
    </source>
</evidence>
<organism evidence="1">
    <name type="scientific">Arundo donax</name>
    <name type="common">Giant reed</name>
    <name type="synonym">Donax arundinaceus</name>
    <dbReference type="NCBI Taxonomy" id="35708"/>
    <lineage>
        <taxon>Eukaryota</taxon>
        <taxon>Viridiplantae</taxon>
        <taxon>Streptophyta</taxon>
        <taxon>Embryophyta</taxon>
        <taxon>Tracheophyta</taxon>
        <taxon>Spermatophyta</taxon>
        <taxon>Magnoliopsida</taxon>
        <taxon>Liliopsida</taxon>
        <taxon>Poales</taxon>
        <taxon>Poaceae</taxon>
        <taxon>PACMAD clade</taxon>
        <taxon>Arundinoideae</taxon>
        <taxon>Arundineae</taxon>
        <taxon>Arundo</taxon>
    </lineage>
</organism>
<name>A0A0A8Y6R7_ARUDO</name>